<sequence length="80" mass="8380">MGMIPNAALRVSASPFGDAARMALGDTAGAIVSFCAAAGCLGSLGGWTLLAGQRRKPLPMTDCSHQFLPVLIKRVHQWRG</sequence>
<proteinExistence type="predicted"/>
<evidence type="ECO:0000313" key="3">
    <source>
        <dbReference type="Proteomes" id="UP000254495"/>
    </source>
</evidence>
<keyword evidence="1" id="KW-0812">Transmembrane</keyword>
<dbReference type="EMBL" id="UGCU01000001">
    <property type="protein sequence ID" value="STJ13913.1"/>
    <property type="molecule type" value="Genomic_DNA"/>
</dbReference>
<reference evidence="2 3" key="1">
    <citation type="submission" date="2018-06" db="EMBL/GenBank/DDBJ databases">
        <authorList>
            <consortium name="Pathogen Informatics"/>
            <person name="Doyle S."/>
        </authorList>
    </citation>
    <scope>NUCLEOTIDE SEQUENCE [LARGE SCALE GENOMIC DNA]</scope>
    <source>
        <strain evidence="2 3">NCTC9077</strain>
    </source>
</reference>
<accession>A0A376VQW4</accession>
<organism evidence="2 3">
    <name type="scientific">Escherichia coli</name>
    <dbReference type="NCBI Taxonomy" id="562"/>
    <lineage>
        <taxon>Bacteria</taxon>
        <taxon>Pseudomonadati</taxon>
        <taxon>Pseudomonadota</taxon>
        <taxon>Gammaproteobacteria</taxon>
        <taxon>Enterobacterales</taxon>
        <taxon>Enterobacteriaceae</taxon>
        <taxon>Escherichia</taxon>
    </lineage>
</organism>
<keyword evidence="1" id="KW-1133">Transmembrane helix</keyword>
<keyword evidence="1" id="KW-0472">Membrane</keyword>
<protein>
    <submittedName>
        <fullName evidence="2">Arginine/agmatine antiporter</fullName>
    </submittedName>
</protein>
<gene>
    <name evidence="2" type="primary">adiC_2</name>
    <name evidence="2" type="ORF">NCTC9077_05727</name>
</gene>
<evidence type="ECO:0000256" key="1">
    <source>
        <dbReference type="SAM" id="Phobius"/>
    </source>
</evidence>
<evidence type="ECO:0000313" key="2">
    <source>
        <dbReference type="EMBL" id="STJ13913.1"/>
    </source>
</evidence>
<dbReference type="AlphaFoldDB" id="A0A376VQW4"/>
<name>A0A376VQW4_ECOLX</name>
<feature type="transmembrane region" description="Helical" evidence="1">
    <location>
        <begin position="28"/>
        <end position="50"/>
    </location>
</feature>
<dbReference type="Proteomes" id="UP000254495">
    <property type="component" value="Unassembled WGS sequence"/>
</dbReference>